<feature type="transmembrane region" description="Helical" evidence="1">
    <location>
        <begin position="20"/>
        <end position="40"/>
    </location>
</feature>
<keyword evidence="1" id="KW-0812">Transmembrane</keyword>
<keyword evidence="1" id="KW-0472">Membrane</keyword>
<name>A0A5K0UB06_9VIRU</name>
<keyword evidence="3" id="KW-1185">Reference proteome</keyword>
<dbReference type="EMBL" id="UPSH01000001">
    <property type="protein sequence ID" value="VBB18684.1"/>
    <property type="molecule type" value="Genomic_DNA"/>
</dbReference>
<evidence type="ECO:0000313" key="3">
    <source>
        <dbReference type="Proteomes" id="UP000594342"/>
    </source>
</evidence>
<evidence type="ECO:0008006" key="4">
    <source>
        <dbReference type="Google" id="ProtNLM"/>
    </source>
</evidence>
<evidence type="ECO:0000256" key="1">
    <source>
        <dbReference type="SAM" id="Phobius"/>
    </source>
</evidence>
<dbReference type="SUPFAM" id="SSF88874">
    <property type="entry name" value="Receptor-binding domain of short tail fibre protein gp12"/>
    <property type="match status" value="1"/>
</dbReference>
<dbReference type="Proteomes" id="UP000594342">
    <property type="component" value="Unassembled WGS sequence"/>
</dbReference>
<gene>
    <name evidence="2" type="ORF">YASMINEVIRUS_1215</name>
</gene>
<proteinExistence type="predicted"/>
<reference evidence="2 3" key="1">
    <citation type="submission" date="2018-10" db="EMBL/GenBank/DDBJ databases">
        <authorList>
            <consortium name="IHU Genomes"/>
        </authorList>
    </citation>
    <scope>NUCLEOTIDE SEQUENCE [LARGE SCALE GENOMIC DNA]</scope>
    <source>
        <strain evidence="2 3">A1</strain>
    </source>
</reference>
<dbReference type="CDD" id="cd22641">
    <property type="entry name" value="C24-like"/>
    <property type="match status" value="1"/>
</dbReference>
<comment type="caution">
    <text evidence="2">The sequence shown here is derived from an EMBL/GenBank/DDBJ whole genome shotgun (WGS) entry which is preliminary data.</text>
</comment>
<accession>A0A5K0UB06</accession>
<protein>
    <recommendedName>
        <fullName evidence="4">Phage tail collar domain-containing protein</fullName>
    </recommendedName>
</protein>
<keyword evidence="1" id="KW-1133">Transmembrane helix</keyword>
<evidence type="ECO:0000313" key="2">
    <source>
        <dbReference type="EMBL" id="VBB18684.1"/>
    </source>
</evidence>
<organism evidence="2 3">
    <name type="scientific">Yasminevirus sp. GU-2018</name>
    <dbReference type="NCBI Taxonomy" id="2420051"/>
    <lineage>
        <taxon>Viruses</taxon>
        <taxon>Varidnaviria</taxon>
        <taxon>Bamfordvirae</taxon>
        <taxon>Nucleocytoviricota</taxon>
        <taxon>Megaviricetes</taxon>
        <taxon>Imitervirales</taxon>
        <taxon>Mimiviridae</taxon>
        <taxon>Klosneuvirinae</taxon>
        <taxon>Yasminevirus</taxon>
        <taxon>Yasminevirus saudimassiliense</taxon>
    </lineage>
</organism>
<sequence>MSIELQQGPCMEWCSKGDNFVFVYLLYVVPLILIVIYLIYIDRGFNRQEKCKKTEGMINTQSNEAIQDISLFYTGKVSTLDQLNVTKTFNLLPRGIVVAWTGTTAPYGWAVCDGTNGTPDLRDRFILSSGTRSIGTKGGEEMHVLTVGEMPSHSHRLHTGSGEGCTPQGRVTQWAQCDDNGVVDQGIVEGTGGNQPHNNMPPFYTMAYIMKT</sequence>